<evidence type="ECO:0000259" key="7">
    <source>
        <dbReference type="Pfam" id="PF25919"/>
    </source>
</evidence>
<dbReference type="NCBIfam" id="TIGR01730">
    <property type="entry name" value="RND_mfp"/>
    <property type="match status" value="1"/>
</dbReference>
<dbReference type="Pfam" id="PF25869">
    <property type="entry name" value="3HB_CusB"/>
    <property type="match status" value="1"/>
</dbReference>
<dbReference type="Pfam" id="PF25919">
    <property type="entry name" value="BSH_CusB"/>
    <property type="match status" value="1"/>
</dbReference>
<evidence type="ECO:0000313" key="10">
    <source>
        <dbReference type="EMBL" id="BDG03209.1"/>
    </source>
</evidence>
<dbReference type="Gene3D" id="6.10.140.730">
    <property type="match status" value="1"/>
</dbReference>
<keyword evidence="2" id="KW-0813">Transport</keyword>
<evidence type="ECO:0000259" key="9">
    <source>
        <dbReference type="Pfam" id="PF25975"/>
    </source>
</evidence>
<dbReference type="Pfam" id="PF25975">
    <property type="entry name" value="CzcB_C"/>
    <property type="match status" value="1"/>
</dbReference>
<dbReference type="InterPro" id="IPR058791">
    <property type="entry name" value="3HB_CusB"/>
</dbReference>
<feature type="transmembrane region" description="Helical" evidence="4">
    <location>
        <begin position="23"/>
        <end position="44"/>
    </location>
</feature>
<dbReference type="EMBL" id="AP025591">
    <property type="protein sequence ID" value="BDG03209.1"/>
    <property type="molecule type" value="Genomic_DNA"/>
</dbReference>
<reference evidence="11" key="1">
    <citation type="journal article" date="2022" name="Int. J. Syst. Evol. Microbiol.">
        <title>Anaeromyxobacter oryzae sp. nov., Anaeromyxobacter diazotrophicus sp. nov. and Anaeromyxobacter paludicola sp. nov., isolated from paddy soils.</title>
        <authorList>
            <person name="Itoh H."/>
            <person name="Xu Z."/>
            <person name="Mise K."/>
            <person name="Masuda Y."/>
            <person name="Ushijima N."/>
            <person name="Hayakawa C."/>
            <person name="Shiratori Y."/>
            <person name="Senoo K."/>
        </authorList>
    </citation>
    <scope>NUCLEOTIDE SEQUENCE [LARGE SCALE GENOMIC DNA]</scope>
    <source>
        <strain evidence="11">Red232</strain>
    </source>
</reference>
<protein>
    <recommendedName>
        <fullName evidence="12">Efflux transporter, RND family, MFP subunit</fullName>
    </recommendedName>
</protein>
<dbReference type="Gene3D" id="2.40.30.170">
    <property type="match status" value="1"/>
</dbReference>
<feature type="region of interest" description="Disordered" evidence="3">
    <location>
        <begin position="505"/>
        <end position="527"/>
    </location>
</feature>
<dbReference type="SUPFAM" id="SSF111369">
    <property type="entry name" value="HlyD-like secretion proteins"/>
    <property type="match status" value="1"/>
</dbReference>
<sequence>MSDATKIPETPAPVVPRRRGRGALVLAAAVLVGAALGGGAVVLAGRAGGDGADGAAAAAAGQKPAEAKPLYQCPMHPSITQDHPGDCPICGMKLVKVAAAAAPAVAAGAATAGTAATATATKPQWTCPMHPSIVQDHPGDCPICGMKLVKMEPLSAGAPASGPTPEGLSTVTIEPARQQLIGLRTTKVSEGDVGGAWRTAGRVAIDETRVHHVNVKVGGFIEHDHATFIGKMVQKGQPLFAMYSPDLVAAQQELLVALRTRGELAGAGAAQDGDSLVAAARRKLELWDVPAQEIARVERTGEATKNLMFYSPATGVVTKRDVVPGMRVEAGSMPYEIVDLSRVWVLADVYETELQHVSVGLRATLTLRAYPGKKFQGRVAFIDPILDPKTRTAKVRLEFPNASGELKPEMFGEVLIEGPRRRGLVVPADAAIDSGTMQVVFVAMGGGTFQPREVKLGEGDGRHVEVLEGLHAGEEIVTGANFLVDSESRLRASLAAMAGGAAKAPAKAAGTGATGGTADPHAGRGGK</sequence>
<keyword evidence="4" id="KW-0472">Membrane</keyword>
<dbReference type="RefSeq" id="WP_248361007.1">
    <property type="nucleotide sequence ID" value="NZ_AP025591.1"/>
</dbReference>
<evidence type="ECO:0000256" key="3">
    <source>
        <dbReference type="SAM" id="MobiDB-lite"/>
    </source>
</evidence>
<evidence type="ECO:0000256" key="2">
    <source>
        <dbReference type="ARBA" id="ARBA00022448"/>
    </source>
</evidence>
<dbReference type="PANTHER" id="PTHR30097:SF15">
    <property type="entry name" value="CATION EFFLUX SYSTEM PROTEIN CUSB"/>
    <property type="match status" value="1"/>
</dbReference>
<keyword evidence="4" id="KW-0812">Transmembrane</keyword>
<dbReference type="InterPro" id="IPR058649">
    <property type="entry name" value="CzcB_C"/>
</dbReference>
<dbReference type="Pfam" id="PF19335">
    <property type="entry name" value="HMBD"/>
    <property type="match status" value="2"/>
</dbReference>
<dbReference type="InterPro" id="IPR006143">
    <property type="entry name" value="RND_pump_MFP"/>
</dbReference>
<dbReference type="Proteomes" id="UP001162891">
    <property type="component" value="Chromosome"/>
</dbReference>
<evidence type="ECO:0000259" key="5">
    <source>
        <dbReference type="Pfam" id="PF19335"/>
    </source>
</evidence>
<feature type="domain" description="CusB-like beta-barrel" evidence="8">
    <location>
        <begin position="342"/>
        <end position="417"/>
    </location>
</feature>
<feature type="domain" description="CusB-like three alpha-helical bundle" evidence="6">
    <location>
        <begin position="246"/>
        <end position="303"/>
    </location>
</feature>
<keyword evidence="4" id="KW-1133">Transmembrane helix</keyword>
<evidence type="ECO:0000256" key="1">
    <source>
        <dbReference type="ARBA" id="ARBA00009477"/>
    </source>
</evidence>
<accession>A0ABM7WUP5</accession>
<feature type="domain" description="CusB-like barrel-sandwich hybrid" evidence="7">
    <location>
        <begin position="211"/>
        <end position="333"/>
    </location>
</feature>
<feature type="domain" description="Heavy metal binding" evidence="5">
    <location>
        <begin position="125"/>
        <end position="150"/>
    </location>
</feature>
<dbReference type="Gene3D" id="2.40.420.20">
    <property type="match status" value="1"/>
</dbReference>
<evidence type="ECO:0000313" key="11">
    <source>
        <dbReference type="Proteomes" id="UP001162891"/>
    </source>
</evidence>
<dbReference type="Pfam" id="PF25954">
    <property type="entry name" value="Beta-barrel_RND_2"/>
    <property type="match status" value="1"/>
</dbReference>
<keyword evidence="11" id="KW-1185">Reference proteome</keyword>
<dbReference type="InterPro" id="IPR058790">
    <property type="entry name" value="BSH_CusB"/>
</dbReference>
<comment type="similarity">
    <text evidence="1">Belongs to the membrane fusion protein (MFP) (TC 8.A.1) family.</text>
</comment>
<organism evidence="10 11">
    <name type="scientific">Anaeromyxobacter oryzae</name>
    <dbReference type="NCBI Taxonomy" id="2918170"/>
    <lineage>
        <taxon>Bacteria</taxon>
        <taxon>Pseudomonadati</taxon>
        <taxon>Myxococcota</taxon>
        <taxon>Myxococcia</taxon>
        <taxon>Myxococcales</taxon>
        <taxon>Cystobacterineae</taxon>
        <taxon>Anaeromyxobacteraceae</taxon>
        <taxon>Anaeromyxobacter</taxon>
    </lineage>
</organism>
<evidence type="ECO:0008006" key="12">
    <source>
        <dbReference type="Google" id="ProtNLM"/>
    </source>
</evidence>
<dbReference type="PANTHER" id="PTHR30097">
    <property type="entry name" value="CATION EFFLUX SYSTEM PROTEIN CUSB"/>
    <property type="match status" value="1"/>
</dbReference>
<dbReference type="InterPro" id="IPR045800">
    <property type="entry name" value="HMBD"/>
</dbReference>
<gene>
    <name evidence="10" type="ORF">AMOR_22050</name>
</gene>
<feature type="compositionally biased region" description="Low complexity" evidence="3">
    <location>
        <begin position="505"/>
        <end position="520"/>
    </location>
</feature>
<evidence type="ECO:0000259" key="6">
    <source>
        <dbReference type="Pfam" id="PF25869"/>
    </source>
</evidence>
<evidence type="ECO:0000256" key="4">
    <source>
        <dbReference type="SAM" id="Phobius"/>
    </source>
</evidence>
<name>A0ABM7WUP5_9BACT</name>
<proteinExistence type="inferred from homology"/>
<evidence type="ECO:0000259" key="8">
    <source>
        <dbReference type="Pfam" id="PF25954"/>
    </source>
</evidence>
<feature type="domain" description="Heavy metal binding" evidence="5">
    <location>
        <begin position="71"/>
        <end position="97"/>
    </location>
</feature>
<dbReference type="InterPro" id="IPR051909">
    <property type="entry name" value="MFP_Cation_Efflux"/>
</dbReference>
<dbReference type="InterPro" id="IPR058792">
    <property type="entry name" value="Beta-barrel_RND_2"/>
</dbReference>
<feature type="domain" description="CzcB-like C-terminal circularly permuted SH3-like" evidence="9">
    <location>
        <begin position="425"/>
        <end position="483"/>
    </location>
</feature>